<evidence type="ECO:0000256" key="1">
    <source>
        <dbReference type="SAM" id="MobiDB-lite"/>
    </source>
</evidence>
<protein>
    <submittedName>
        <fullName evidence="2">Uncharacterized protein</fullName>
    </submittedName>
</protein>
<dbReference type="EMBL" id="SRLO01000046">
    <property type="protein sequence ID" value="TNN81480.1"/>
    <property type="molecule type" value="Genomic_DNA"/>
</dbReference>
<keyword evidence="3" id="KW-1185">Reference proteome</keyword>
<evidence type="ECO:0000313" key="3">
    <source>
        <dbReference type="Proteomes" id="UP000314294"/>
    </source>
</evidence>
<dbReference type="AlphaFoldDB" id="A0A4Z2IU17"/>
<accession>A0A4Z2IU17</accession>
<gene>
    <name evidence="2" type="ORF">EYF80_008252</name>
</gene>
<feature type="region of interest" description="Disordered" evidence="1">
    <location>
        <begin position="107"/>
        <end position="132"/>
    </location>
</feature>
<reference evidence="2 3" key="1">
    <citation type="submission" date="2019-03" db="EMBL/GenBank/DDBJ databases">
        <title>First draft genome of Liparis tanakae, snailfish: a comprehensive survey of snailfish specific genes.</title>
        <authorList>
            <person name="Kim W."/>
            <person name="Song I."/>
            <person name="Jeong J.-H."/>
            <person name="Kim D."/>
            <person name="Kim S."/>
            <person name="Ryu S."/>
            <person name="Song J.Y."/>
            <person name="Lee S.K."/>
        </authorList>
    </citation>
    <scope>NUCLEOTIDE SEQUENCE [LARGE SCALE GENOMIC DNA]</scope>
    <source>
        <tissue evidence="2">Muscle</tissue>
    </source>
</reference>
<organism evidence="2 3">
    <name type="scientific">Liparis tanakae</name>
    <name type="common">Tanaka's snailfish</name>
    <dbReference type="NCBI Taxonomy" id="230148"/>
    <lineage>
        <taxon>Eukaryota</taxon>
        <taxon>Metazoa</taxon>
        <taxon>Chordata</taxon>
        <taxon>Craniata</taxon>
        <taxon>Vertebrata</taxon>
        <taxon>Euteleostomi</taxon>
        <taxon>Actinopterygii</taxon>
        <taxon>Neopterygii</taxon>
        <taxon>Teleostei</taxon>
        <taxon>Neoteleostei</taxon>
        <taxon>Acanthomorphata</taxon>
        <taxon>Eupercaria</taxon>
        <taxon>Perciformes</taxon>
        <taxon>Cottioidei</taxon>
        <taxon>Cottales</taxon>
        <taxon>Liparidae</taxon>
        <taxon>Liparis</taxon>
    </lineage>
</organism>
<proteinExistence type="predicted"/>
<comment type="caution">
    <text evidence="2">The sequence shown here is derived from an EMBL/GenBank/DDBJ whole genome shotgun (WGS) entry which is preliminary data.</text>
</comment>
<sequence>MRGKEHQARLSLLPNRSEEVSENKFYQTGPDRATFTPNVPELCSLFLFMMSCMVEMCTGWLLSLRGTGSKSTPAQLGLGRPRLNARFSARVFGGGSPSQIRLQAVVMPQKEGSSECEDPSELPSDGESLNNG</sequence>
<evidence type="ECO:0000313" key="2">
    <source>
        <dbReference type="EMBL" id="TNN81480.1"/>
    </source>
</evidence>
<dbReference type="Proteomes" id="UP000314294">
    <property type="component" value="Unassembled WGS sequence"/>
</dbReference>
<name>A0A4Z2IU17_9TELE</name>